<dbReference type="EMBL" id="MCFK01005917">
    <property type="protein sequence ID" value="RKF59582.1"/>
    <property type="molecule type" value="Genomic_DNA"/>
</dbReference>
<keyword evidence="2" id="KW-1185">Reference proteome</keyword>
<gene>
    <name evidence="1" type="ORF">OnM2_059082</name>
</gene>
<protein>
    <submittedName>
        <fullName evidence="1">Uncharacterized protein</fullName>
    </submittedName>
</protein>
<evidence type="ECO:0000313" key="1">
    <source>
        <dbReference type="EMBL" id="RKF59582.1"/>
    </source>
</evidence>
<dbReference type="Proteomes" id="UP000286134">
    <property type="component" value="Unassembled WGS sequence"/>
</dbReference>
<reference evidence="1 2" key="1">
    <citation type="journal article" date="2018" name="BMC Genomics">
        <title>Comparative genome analyses reveal sequence features reflecting distinct modes of host-adaptation between dicot and monocot powdery mildew.</title>
        <authorList>
            <person name="Wu Y."/>
            <person name="Ma X."/>
            <person name="Pan Z."/>
            <person name="Kale S.D."/>
            <person name="Song Y."/>
            <person name="King H."/>
            <person name="Zhang Q."/>
            <person name="Presley C."/>
            <person name="Deng X."/>
            <person name="Wei C.I."/>
            <person name="Xiao S."/>
        </authorList>
    </citation>
    <scope>NUCLEOTIDE SEQUENCE [LARGE SCALE GENOMIC DNA]</scope>
    <source>
        <strain evidence="1">UMSG2</strain>
    </source>
</reference>
<feature type="non-terminal residue" evidence="1">
    <location>
        <position position="128"/>
    </location>
</feature>
<comment type="caution">
    <text evidence="1">The sequence shown here is derived from an EMBL/GenBank/DDBJ whole genome shotgun (WGS) entry which is preliminary data.</text>
</comment>
<dbReference type="OrthoDB" id="3595921at2759"/>
<evidence type="ECO:0000313" key="2">
    <source>
        <dbReference type="Proteomes" id="UP000286134"/>
    </source>
</evidence>
<proteinExistence type="predicted"/>
<accession>A0A420HQ97</accession>
<dbReference type="AlphaFoldDB" id="A0A420HQ97"/>
<organism evidence="1 2">
    <name type="scientific">Erysiphe neolycopersici</name>
    <dbReference type="NCBI Taxonomy" id="212602"/>
    <lineage>
        <taxon>Eukaryota</taxon>
        <taxon>Fungi</taxon>
        <taxon>Dikarya</taxon>
        <taxon>Ascomycota</taxon>
        <taxon>Pezizomycotina</taxon>
        <taxon>Leotiomycetes</taxon>
        <taxon>Erysiphales</taxon>
        <taxon>Erysiphaceae</taxon>
        <taxon>Erysiphe</taxon>
    </lineage>
</organism>
<name>A0A420HQ97_9PEZI</name>
<sequence length="128" mass="14607">MFSALLYTPVTLSPEDEWQCNDHSLDYDDDYQAFLNENTSDINTLVIYHTECGNITEPDASLMLQHLLNFSTKHAITKQETLDIVDGNQRVDCNQKSLSGTFLIRNHYDSNKFQGIIIDTAMESLVEN</sequence>